<keyword evidence="2" id="KW-1185">Reference proteome</keyword>
<reference evidence="1 2" key="1">
    <citation type="submission" date="2018-08" db="EMBL/GenBank/DDBJ databases">
        <authorList>
            <person name="Khan S.A."/>
            <person name="Jeon C.O."/>
            <person name="Chun B.H."/>
            <person name="Jeong S.E."/>
        </authorList>
    </citation>
    <scope>NUCLEOTIDE SEQUENCE [LARGE SCALE GENOMIC DNA]</scope>
    <source>
        <strain evidence="1 2">S-16</strain>
    </source>
</reference>
<dbReference type="Gene3D" id="3.40.50.1110">
    <property type="entry name" value="SGNH hydrolase"/>
    <property type="match status" value="1"/>
</dbReference>
<dbReference type="InterPro" id="IPR036514">
    <property type="entry name" value="SGNH_hydro_sf"/>
</dbReference>
<keyword evidence="1" id="KW-0378">Hydrolase</keyword>
<dbReference type="Proteomes" id="UP000267464">
    <property type="component" value="Unassembled WGS sequence"/>
</dbReference>
<dbReference type="OrthoDB" id="6014761at2"/>
<sequence length="380" mass="40891">MRSWIPAFAHKAHHITGGTSSRFRTALRTLLPTLALAALGSQAVANTLTQNVSWTIDRAGTSTKYRIVAYGDSIYAGYNGSILNAAKYSAPTVDGEYLSALWNADIESVRRAKSGAVASDVYNNKIVAEKSYMQASSTRVVTFEMCGNDGLQARSAFKSQTGTCDYSGMNTAVSNCKTYVAAAMDFINANAYAGTKVKIISNLHYPGYAADNVQSSCKDASTGATVNLQEKFLPKLATINYWMCEYARQKGFQCTDNFAQYMGADYDSNGDGQVDSEALRYVAGESESSYVTRITSTLRSTIRDANTHFVSAGTSYDYIQSDDTHPTYTGGTVTAGLFGGTTGSGAPRYTSFTGGKSPIWNQYGHERMGWAVSTSNPPSP</sequence>
<protein>
    <submittedName>
        <fullName evidence="1">SGNH/GDSL hydrolase family protein</fullName>
    </submittedName>
</protein>
<dbReference type="EMBL" id="QUSW01000001">
    <property type="protein sequence ID" value="RQP25531.1"/>
    <property type="molecule type" value="Genomic_DNA"/>
</dbReference>
<proteinExistence type="predicted"/>
<reference evidence="1 2" key="2">
    <citation type="submission" date="2018-12" db="EMBL/GenBank/DDBJ databases">
        <title>Rhizobacter gummiphilus sp. nov., a rubber-degrading bacterium isolated from the soil of a botanical garden in Japan.</title>
        <authorList>
            <person name="Shunsuke S.S."/>
        </authorList>
    </citation>
    <scope>NUCLEOTIDE SEQUENCE [LARGE SCALE GENOMIC DNA]</scope>
    <source>
        <strain evidence="1 2">S-16</strain>
    </source>
</reference>
<name>A0A3N7HWV6_9BURK</name>
<accession>A0A3N7HWV6</accession>
<evidence type="ECO:0000313" key="2">
    <source>
        <dbReference type="Proteomes" id="UP000267464"/>
    </source>
</evidence>
<evidence type="ECO:0000313" key="1">
    <source>
        <dbReference type="EMBL" id="RQP25531.1"/>
    </source>
</evidence>
<gene>
    <name evidence="1" type="ORF">DZC73_00135</name>
</gene>
<comment type="caution">
    <text evidence="1">The sequence shown here is derived from an EMBL/GenBank/DDBJ whole genome shotgun (WGS) entry which is preliminary data.</text>
</comment>
<dbReference type="RefSeq" id="WP_124538183.1">
    <property type="nucleotide sequence ID" value="NZ_QUSW01000001.1"/>
</dbReference>
<dbReference type="GO" id="GO:0016788">
    <property type="term" value="F:hydrolase activity, acting on ester bonds"/>
    <property type="evidence" value="ECO:0007669"/>
    <property type="project" value="UniProtKB-ARBA"/>
</dbReference>
<dbReference type="AlphaFoldDB" id="A0A3N7HWV6"/>
<dbReference type="SUPFAM" id="SSF52266">
    <property type="entry name" value="SGNH hydrolase"/>
    <property type="match status" value="1"/>
</dbReference>
<organism evidence="1 2">
    <name type="scientific">Piscinibacter terrae</name>
    <dbReference type="NCBI Taxonomy" id="2496871"/>
    <lineage>
        <taxon>Bacteria</taxon>
        <taxon>Pseudomonadati</taxon>
        <taxon>Pseudomonadota</taxon>
        <taxon>Betaproteobacteria</taxon>
        <taxon>Burkholderiales</taxon>
        <taxon>Sphaerotilaceae</taxon>
        <taxon>Piscinibacter</taxon>
    </lineage>
</organism>